<dbReference type="CDD" id="cd01740">
    <property type="entry name" value="GATase1_FGAR_AT"/>
    <property type="match status" value="1"/>
</dbReference>
<reference evidence="15 16" key="1">
    <citation type="submission" date="2024-02" db="EMBL/GenBank/DDBJ databases">
        <title>New thermophilic sulfur-oxidizing bacteria from a hot springs of the Uzon caldera (Kamchatka, Russia).</title>
        <authorList>
            <person name="Dukat A.M."/>
            <person name="Elcheninov A.G."/>
            <person name="Frolov E.N."/>
        </authorList>
    </citation>
    <scope>NUCLEOTIDE SEQUENCE [LARGE SCALE GENOMIC DNA]</scope>
    <source>
        <strain evidence="15 16">AK1</strain>
    </source>
</reference>
<feature type="domain" description="PurM-like C-terminal" evidence="11">
    <location>
        <begin position="434"/>
        <end position="591"/>
    </location>
</feature>
<dbReference type="InterPro" id="IPR041609">
    <property type="entry name" value="PurL_linker"/>
</dbReference>
<gene>
    <name evidence="10 15" type="primary">purL</name>
    <name evidence="15" type="synonym">purI</name>
    <name evidence="15" type="ORF">V6E02_00705</name>
</gene>
<dbReference type="Pfam" id="PF18076">
    <property type="entry name" value="FGAR-AT_N"/>
    <property type="match status" value="1"/>
</dbReference>
<keyword evidence="7 10" id="KW-0067">ATP-binding</keyword>
<evidence type="ECO:0000259" key="13">
    <source>
        <dbReference type="Pfam" id="PF18076"/>
    </source>
</evidence>
<dbReference type="InterPro" id="IPR040707">
    <property type="entry name" value="FGAR-AT_N"/>
</dbReference>
<evidence type="ECO:0000256" key="7">
    <source>
        <dbReference type="ARBA" id="ARBA00022840"/>
    </source>
</evidence>
<feature type="active site" description="Nucleophile" evidence="10">
    <location>
        <position position="1163"/>
    </location>
</feature>
<dbReference type="SUPFAM" id="SSF82697">
    <property type="entry name" value="PurS-like"/>
    <property type="match status" value="1"/>
</dbReference>
<dbReference type="Pfam" id="PF18072">
    <property type="entry name" value="FGAR-AT_linker"/>
    <property type="match status" value="1"/>
</dbReference>
<keyword evidence="16" id="KW-1185">Reference proteome</keyword>
<feature type="binding site" evidence="10">
    <location>
        <position position="720"/>
    </location>
    <ligand>
        <name>Mg(2+)</name>
        <dbReference type="ChEBI" id="CHEBI:18420"/>
    </ligand>
</feature>
<dbReference type="CDD" id="cd02204">
    <property type="entry name" value="PurL_repeat2"/>
    <property type="match status" value="1"/>
</dbReference>
<comment type="subcellular location">
    <subcellularLocation>
        <location evidence="10">Cytoplasm</location>
    </subcellularLocation>
</comment>
<dbReference type="Pfam" id="PF02769">
    <property type="entry name" value="AIRS_C"/>
    <property type="match status" value="2"/>
</dbReference>
<feature type="domain" description="Phosphoribosylformylglycinamidine synthase linker" evidence="12">
    <location>
        <begin position="176"/>
        <end position="225"/>
    </location>
</feature>
<dbReference type="Gene3D" id="3.40.50.880">
    <property type="match status" value="1"/>
</dbReference>
<evidence type="ECO:0000256" key="5">
    <source>
        <dbReference type="ARBA" id="ARBA00022741"/>
    </source>
</evidence>
<feature type="domain" description="PurM-like C-terminal" evidence="11">
    <location>
        <begin position="840"/>
        <end position="992"/>
    </location>
</feature>
<evidence type="ECO:0000256" key="9">
    <source>
        <dbReference type="ARBA" id="ARBA00022962"/>
    </source>
</evidence>
<dbReference type="InterPro" id="IPR055181">
    <property type="entry name" value="FGAR-AT_PurM_N-like"/>
</dbReference>
<feature type="binding site" evidence="10">
    <location>
        <position position="724"/>
    </location>
    <ligand>
        <name>Mg(2+)</name>
        <dbReference type="ChEBI" id="CHEBI:18420"/>
    </ligand>
</feature>
<feature type="active site" evidence="10">
    <location>
        <position position="1286"/>
    </location>
</feature>
<keyword evidence="5 10" id="KW-0547">Nucleotide-binding</keyword>
<dbReference type="PROSITE" id="PS51273">
    <property type="entry name" value="GATASE_TYPE_1"/>
    <property type="match status" value="1"/>
</dbReference>
<dbReference type="Pfam" id="PF13507">
    <property type="entry name" value="GATase_5"/>
    <property type="match status" value="1"/>
</dbReference>
<evidence type="ECO:0000313" key="16">
    <source>
        <dbReference type="Proteomes" id="UP001482231"/>
    </source>
</evidence>
<feature type="active site" evidence="10">
    <location>
        <position position="1284"/>
    </location>
</feature>
<dbReference type="EC" id="6.3.5.3" evidence="10"/>
<dbReference type="NCBIfam" id="NF003672">
    <property type="entry name" value="PRK05297.1"/>
    <property type="match status" value="1"/>
</dbReference>
<dbReference type="SUPFAM" id="SSF109736">
    <property type="entry name" value="FGAM synthase PurL, linker domain"/>
    <property type="match status" value="1"/>
</dbReference>
<keyword evidence="4 10" id="KW-0479">Metal-binding</keyword>
<keyword evidence="6 10" id="KW-0658">Purine biosynthesis</keyword>
<evidence type="ECO:0000256" key="3">
    <source>
        <dbReference type="ARBA" id="ARBA00022598"/>
    </source>
</evidence>
<dbReference type="Gene3D" id="3.90.650.10">
    <property type="entry name" value="PurM-like C-terminal domain"/>
    <property type="match status" value="2"/>
</dbReference>
<dbReference type="SUPFAM" id="SSF55326">
    <property type="entry name" value="PurM N-terminal domain-like"/>
    <property type="match status" value="2"/>
</dbReference>
<feature type="domain" description="Phosphoribosylformylglycinamidine synthase N-terminal" evidence="13">
    <location>
        <begin position="38"/>
        <end position="155"/>
    </location>
</feature>
<feature type="binding site" evidence="10">
    <location>
        <position position="888"/>
    </location>
    <ligand>
        <name>Mg(2+)</name>
        <dbReference type="ChEBI" id="CHEBI:18420"/>
    </ligand>
</feature>
<dbReference type="SUPFAM" id="SSF56042">
    <property type="entry name" value="PurM C-terminal domain-like"/>
    <property type="match status" value="2"/>
</dbReference>
<dbReference type="InterPro" id="IPR029062">
    <property type="entry name" value="Class_I_gatase-like"/>
</dbReference>
<evidence type="ECO:0000259" key="12">
    <source>
        <dbReference type="Pfam" id="PF18072"/>
    </source>
</evidence>
<feature type="domain" description="FGAR-AT PurM N-terminal-like" evidence="14">
    <location>
        <begin position="651"/>
        <end position="809"/>
    </location>
</feature>
<dbReference type="InterPro" id="IPR010918">
    <property type="entry name" value="PurM-like_C_dom"/>
</dbReference>
<feature type="binding site" evidence="10">
    <location>
        <position position="681"/>
    </location>
    <ligand>
        <name>Mg(2+)</name>
        <dbReference type="ChEBI" id="CHEBI:18420"/>
    </ligand>
</feature>
<sequence>MSQIIQLRGRSALSPLRLDKLSQTLTTLVPSITGVHAEFWHFAAISRPLTPEERSRLERLLSYGPAGEAGDARGDLILVVPRIGTISPWSSKATDIARRCGLDAVERIERGVAWYLRKPGWAPLEAAERRALFPLIHDRMTETVLTELDRVSELFAHHSPRPLATVDILTGGRAALVAANREMGLALSPEEIDYLVENFTRLARNPTDVELMMFAQANSEHCRHKIFNAEWVIDGHRQGKSLFAMIRHTHERHPQGTLVAYSDNAAVMEGAPVARFYPDPSTGRYRFHDELTHILMKVETHNHPTAISPFPGAATGAGGEIRDEGATGRGAKPKAGLTGFSVSNLAIPGFEQPWEAKPYGRPERIASALSIMLEGPIGAAAFNNEFGRPTLAGYFRTYEQWVAGEMRGYHKPIMLAGGIGNISAAHVAKHEVAPGALLIQLGGPGLLIGLGGGAASSMNTGANAENLDFDSVQRGNPEMQRRAQEVIDRCWQLGEANPILSIHDVGAGGLSNALPELVHASHHGARLDLRAIPIEEPGMSPMQIWCNEAQERYVLAIRPERLDLFRAICERERCPFAVLGTATAEPHLRVEDPHFGNLPVDVDLDVILGKPPRMTREVTHLERKLPALDFSPMRLAEAVERVLRLPSVAAKTFLITIGDRTVGGLTARDQMVGPWQVPVADCAVTLMGYDTYLGEAFALGERTPLALIDAPASGRMAVGEVITNLAAAPIAELSDIKLSANWMAPAGHPGEDAALFDTVRAVGMELCPALGLAIPVGKDSLSMKTVWEENGQRKEVTAPVSLIVSGFAPVYDARRTLTPQLRSDCGETDLILIDLGAGRGRLGGSALAQVYGQLGDRCPDVVNPDKLKAFFETVQSLNRAGKLLAYHDRSDGGLWATLCEMAFAGHTGITVELDELCFDQIRVGVERRGEPEPELPPGVDSPHIYPVLFNEELGAVLQVRRADTPAVLDAFFAAGLRSELHVIGTLNRDDTIRLLRNGAEIYAAPRAHLQRIWAETSFHMQRLRDNPLCAQQEFDGLLKTDDPGLNVKLTFDPAEDIAAPFIATGARPRVAILREQGVNGQVEMAAAFHRAGFESVDVHMSDIICGRASLKDFAGFVACGGFSYGDVLGAGEGWAKSILFNARARDEFEAFFRREDSFALGVCNGCQMMSNLHESIPGAENWPHFVRNKSEQFEARFVLVEVTDSPSIFLRDMAGSRLPIVVAHGEGYAEFASPEQRARACVALRYVDHHGRPTETYPMNPNGSPEGITGLTTPDGRFTIMMPHPERLFRTVQHSWHSPEWGEDGPWLRMFRNARRWLG</sequence>
<evidence type="ECO:0000256" key="2">
    <source>
        <dbReference type="ARBA" id="ARBA00008608"/>
    </source>
</evidence>
<dbReference type="Gene3D" id="1.10.8.750">
    <property type="entry name" value="Phosphoribosylformylglycinamidine synthase, linker domain"/>
    <property type="match status" value="1"/>
</dbReference>
<dbReference type="GO" id="GO:0004642">
    <property type="term" value="F:phosphoribosylformylglycinamidine synthase activity"/>
    <property type="evidence" value="ECO:0007669"/>
    <property type="project" value="UniProtKB-EC"/>
</dbReference>
<evidence type="ECO:0000313" key="15">
    <source>
        <dbReference type="EMBL" id="MEO1765743.1"/>
    </source>
</evidence>
<comment type="subunit">
    <text evidence="10">Monomer.</text>
</comment>
<keyword evidence="3 10" id="KW-0436">Ligase</keyword>
<organism evidence="15 16">
    <name type="scientific">Thiobacter aerophilum</name>
    <dbReference type="NCBI Taxonomy" id="3121275"/>
    <lineage>
        <taxon>Bacteria</taxon>
        <taxon>Pseudomonadati</taxon>
        <taxon>Pseudomonadota</taxon>
        <taxon>Betaproteobacteria</taxon>
        <taxon>Burkholderiales</taxon>
        <taxon>Thiobacteraceae</taxon>
        <taxon>Thiobacter</taxon>
    </lineage>
</organism>
<comment type="catalytic activity">
    <reaction evidence="10">
        <text>N(2)-formyl-N(1)-(5-phospho-beta-D-ribosyl)glycinamide + L-glutamine + ATP + H2O = 2-formamido-N(1)-(5-O-phospho-beta-D-ribosyl)acetamidine + L-glutamate + ADP + phosphate + H(+)</text>
        <dbReference type="Rhea" id="RHEA:17129"/>
        <dbReference type="ChEBI" id="CHEBI:15377"/>
        <dbReference type="ChEBI" id="CHEBI:15378"/>
        <dbReference type="ChEBI" id="CHEBI:29985"/>
        <dbReference type="ChEBI" id="CHEBI:30616"/>
        <dbReference type="ChEBI" id="CHEBI:43474"/>
        <dbReference type="ChEBI" id="CHEBI:58359"/>
        <dbReference type="ChEBI" id="CHEBI:147286"/>
        <dbReference type="ChEBI" id="CHEBI:147287"/>
        <dbReference type="ChEBI" id="CHEBI:456216"/>
        <dbReference type="EC" id="6.3.5.3"/>
    </reaction>
</comment>
<keyword evidence="9 10" id="KW-0315">Glutamine amidotransferase</keyword>
<dbReference type="NCBIfam" id="TIGR01735">
    <property type="entry name" value="FGAM_synt"/>
    <property type="match status" value="1"/>
</dbReference>
<proteinExistence type="inferred from homology"/>
<evidence type="ECO:0000256" key="1">
    <source>
        <dbReference type="ARBA" id="ARBA00004920"/>
    </source>
</evidence>
<protein>
    <recommendedName>
        <fullName evidence="10">Phosphoribosylformylglycinamidine synthase</fullName>
        <shortName evidence="10">FGAM synthase</shortName>
        <shortName evidence="10">FGAMS</shortName>
        <ecNumber evidence="10">6.3.5.3</ecNumber>
    </recommendedName>
    <alternativeName>
        <fullName evidence="10">Formylglycinamide ribonucleotide amidotransferase</fullName>
        <shortName evidence="10">FGAR amidotransferase</shortName>
        <shortName evidence="10">FGAR-AT</shortName>
    </alternativeName>
</protein>
<dbReference type="PANTHER" id="PTHR10099">
    <property type="entry name" value="PHOSPHORIBOSYLFORMYLGLYCINAMIDINE SYNTHASE"/>
    <property type="match status" value="1"/>
</dbReference>
<comment type="caution">
    <text evidence="15">The sequence shown here is derived from an EMBL/GenBank/DDBJ whole genome shotgun (WGS) entry which is preliminary data.</text>
</comment>
<feature type="binding site" evidence="10">
    <location>
        <position position="680"/>
    </location>
    <ligand>
        <name>ATP</name>
        <dbReference type="ChEBI" id="CHEBI:30616"/>
    </ligand>
</feature>
<dbReference type="RefSeq" id="WP_347306164.1">
    <property type="nucleotide sequence ID" value="NZ_JBAJEX010000001.1"/>
</dbReference>
<name>A0ABV0EAS0_9BURK</name>
<dbReference type="InterPro" id="IPR010073">
    <property type="entry name" value="PurL_large"/>
</dbReference>
<evidence type="ECO:0000259" key="14">
    <source>
        <dbReference type="Pfam" id="PF22689"/>
    </source>
</evidence>
<dbReference type="InterPro" id="IPR036676">
    <property type="entry name" value="PurM-like_C_sf"/>
</dbReference>
<dbReference type="SUPFAM" id="SSF52317">
    <property type="entry name" value="Class I glutamine amidotransferase-like"/>
    <property type="match status" value="1"/>
</dbReference>
<evidence type="ECO:0000256" key="4">
    <source>
        <dbReference type="ARBA" id="ARBA00022723"/>
    </source>
</evidence>
<dbReference type="InterPro" id="IPR036921">
    <property type="entry name" value="PurM-like_N_sf"/>
</dbReference>
<dbReference type="Pfam" id="PF22689">
    <property type="entry name" value="FGAR-AT_PurM_N-like"/>
    <property type="match status" value="1"/>
</dbReference>
<comment type="pathway">
    <text evidence="1 10">Purine metabolism; IMP biosynthesis via de novo pathway; 5-amino-1-(5-phospho-D-ribosyl)imidazole from N(2)-formyl-N(1)-(5-phospho-D-ribosyl)glycinamide: step 1/2.</text>
</comment>
<comment type="function">
    <text evidence="10">Phosphoribosylformylglycinamidine synthase involved in the purines biosynthetic pathway. Catalyzes the ATP-dependent conversion of formylglycinamide ribonucleotide (FGAR) and glutamine to yield formylglycinamidine ribonucleotide (FGAM) and glutamate.</text>
</comment>
<evidence type="ECO:0000256" key="8">
    <source>
        <dbReference type="ARBA" id="ARBA00022842"/>
    </source>
</evidence>
<evidence type="ECO:0000256" key="10">
    <source>
        <dbReference type="HAMAP-Rule" id="MF_00419"/>
    </source>
</evidence>
<keyword evidence="10" id="KW-0963">Cytoplasm</keyword>
<dbReference type="PANTHER" id="PTHR10099:SF1">
    <property type="entry name" value="PHOSPHORIBOSYLFORMYLGLYCINAMIDINE SYNTHASE"/>
    <property type="match status" value="1"/>
</dbReference>
<evidence type="ECO:0000259" key="11">
    <source>
        <dbReference type="Pfam" id="PF02769"/>
    </source>
</evidence>
<dbReference type="EMBL" id="JBAJEX010000001">
    <property type="protein sequence ID" value="MEO1765743.1"/>
    <property type="molecule type" value="Genomic_DNA"/>
</dbReference>
<dbReference type="CDD" id="cd02203">
    <property type="entry name" value="PurL_repeat1"/>
    <property type="match status" value="1"/>
</dbReference>
<comment type="caution">
    <text evidence="10">Lacks conserved residue(s) required for the propagation of feature annotation.</text>
</comment>
<dbReference type="SMART" id="SM01211">
    <property type="entry name" value="GATase_5"/>
    <property type="match status" value="1"/>
</dbReference>
<comment type="similarity">
    <text evidence="2 10">In the N-terminal section; belongs to the FGAMS family.</text>
</comment>
<dbReference type="Gene3D" id="3.30.1330.10">
    <property type="entry name" value="PurM-like, N-terminal domain"/>
    <property type="match status" value="2"/>
</dbReference>
<accession>A0ABV0EAS0</accession>
<feature type="binding site" evidence="10">
    <location>
        <position position="890"/>
    </location>
    <ligand>
        <name>ATP</name>
        <dbReference type="ChEBI" id="CHEBI:30616"/>
    </ligand>
</feature>
<dbReference type="Proteomes" id="UP001482231">
    <property type="component" value="Unassembled WGS sequence"/>
</dbReference>
<keyword evidence="8 10" id="KW-0460">Magnesium</keyword>
<dbReference type="InterPro" id="IPR036604">
    <property type="entry name" value="PurS-like_sf"/>
</dbReference>
<feature type="binding site" evidence="10">
    <location>
        <begin position="312"/>
        <end position="323"/>
    </location>
    <ligand>
        <name>ATP</name>
        <dbReference type="ChEBI" id="CHEBI:30616"/>
    </ligand>
</feature>
<evidence type="ECO:0000256" key="6">
    <source>
        <dbReference type="ARBA" id="ARBA00022755"/>
    </source>
</evidence>
<dbReference type="HAMAP" id="MF_00419">
    <property type="entry name" value="PurL_1"/>
    <property type="match status" value="1"/>
</dbReference>